<dbReference type="OrthoDB" id="20559at10239"/>
<proteinExistence type="predicted"/>
<sequence>MGCQTYNLSYGAVPLCKCTKGIQPLCKPVVPYTPPTLQCPSETIEFTPNPFCDLLPPDVFDSLPDFLINLPIVLLFIVSMPARFLYCFAYNLLFYFDELVQIFLTYFYLPLLDFATAPFLYFTVGFTYGINNVIPPPLPGLWGYVQNACVTGIFATIYRIWGGLWYYLGYANGFLSGLLIDLVDFILYGLCYIAYLTINLGFCIAINFVLGSFSGGIEVSIQPFSLLQYFLCNIVNCGCVLGSPPQVDAVFCISIFEPCPSCCNCGFGYQPPQCPAIPGEQLPQVSIPVISAILSEIYELSGCIPLQGQSDQCYCLKVYSENYYCQPIHSDNTCLCIPVFETSESSESSESSETSDSNDPSTLPKYYDSS</sequence>
<feature type="transmembrane region" description="Helical" evidence="2">
    <location>
        <begin position="141"/>
        <end position="157"/>
    </location>
</feature>
<dbReference type="GeneID" id="26625142"/>
<dbReference type="RefSeq" id="YP_009197941.1">
    <property type="nucleotide sequence ID" value="NC_028787.1"/>
</dbReference>
<reference evidence="3 4" key="1">
    <citation type="journal article" date="2015" name="Environ. Microbiol.">
        <title>Novel viral genomes identified from six metagenomes reveal wide distribution of archaeal viruses and high viral diversity in terrestrial hot springs.</title>
        <authorList>
            <person name="Gudbergsdottir S.R."/>
            <person name="Menzel P."/>
            <person name="Krogh A."/>
            <person name="Young M."/>
            <person name="Peng X."/>
        </authorList>
    </citation>
    <scope>NUCLEOTIDE SEQUENCE [LARGE SCALE GENOMIC DNA]</scope>
    <source>
        <strain evidence="3 4">ABV3</strain>
    </source>
</reference>
<dbReference type="EMBL" id="KP282674">
    <property type="protein sequence ID" value="ALG96864.1"/>
    <property type="molecule type" value="Genomic_DNA"/>
</dbReference>
<feature type="region of interest" description="Disordered" evidence="1">
    <location>
        <begin position="344"/>
        <end position="370"/>
    </location>
</feature>
<dbReference type="Proteomes" id="UP000202152">
    <property type="component" value="Segment"/>
</dbReference>
<accession>A0A0N9NIA5</accession>
<feature type="transmembrane region" description="Helical" evidence="2">
    <location>
        <begin position="66"/>
        <end position="94"/>
    </location>
</feature>
<feature type="transmembrane region" description="Helical" evidence="2">
    <location>
        <begin position="106"/>
        <end position="129"/>
    </location>
</feature>
<dbReference type="KEGG" id="vg:26625142"/>
<keyword evidence="2" id="KW-0472">Membrane</keyword>
<evidence type="ECO:0000256" key="2">
    <source>
        <dbReference type="SAM" id="Phobius"/>
    </source>
</evidence>
<protein>
    <submittedName>
        <fullName evidence="3">Uncharacterized protein</fullName>
    </submittedName>
</protein>
<organism evidence="3 4">
    <name type="scientific">Acidianus bottle-shaped virus 3 strain ABV3</name>
    <dbReference type="NCBI Taxonomy" id="1732174"/>
    <lineage>
        <taxon>Viruses</taxon>
        <taxon>Viruses incertae sedis</taxon>
        <taxon>Ampullaviridae</taxon>
        <taxon>Bottigliavirus</taxon>
        <taxon>Bottigliavirus krisuvikense</taxon>
        <taxon>Bottigliavirus ABV3</taxon>
    </lineage>
</organism>
<keyword evidence="4" id="KW-1185">Reference proteome</keyword>
<keyword evidence="2" id="KW-1133">Transmembrane helix</keyword>
<evidence type="ECO:0000256" key="1">
    <source>
        <dbReference type="SAM" id="MobiDB-lite"/>
    </source>
</evidence>
<name>A0A0N9NIA5_9VIRU</name>
<evidence type="ECO:0000313" key="3">
    <source>
        <dbReference type="EMBL" id="ALG96864.1"/>
    </source>
</evidence>
<evidence type="ECO:0000313" key="4">
    <source>
        <dbReference type="Proteomes" id="UP000202152"/>
    </source>
</evidence>
<keyword evidence="2" id="KW-0812">Transmembrane</keyword>
<feature type="compositionally biased region" description="Low complexity" evidence="1">
    <location>
        <begin position="344"/>
        <end position="355"/>
    </location>
</feature>